<evidence type="ECO:0000313" key="2">
    <source>
        <dbReference type="Proteomes" id="UP001303946"/>
    </source>
</evidence>
<dbReference type="EMBL" id="CP136336">
    <property type="protein sequence ID" value="WOB08285.1"/>
    <property type="molecule type" value="Genomic_DNA"/>
</dbReference>
<proteinExistence type="predicted"/>
<name>A0ABZ0CTH3_9BURK</name>
<dbReference type="RefSeq" id="WP_316700999.1">
    <property type="nucleotide sequence ID" value="NZ_CP136336.1"/>
</dbReference>
<evidence type="ECO:0000313" key="1">
    <source>
        <dbReference type="EMBL" id="WOB08285.1"/>
    </source>
</evidence>
<keyword evidence="2" id="KW-1185">Reference proteome</keyword>
<accession>A0ABZ0CTH3</accession>
<reference evidence="1 2" key="1">
    <citation type="submission" date="2023-10" db="EMBL/GenBank/DDBJ databases">
        <title>Bacteria for the degradation of biodegradable plastic PBAT(Polybutylene adipate terephthalate).</title>
        <authorList>
            <person name="Weon H.-Y."/>
            <person name="Yeon J."/>
        </authorList>
    </citation>
    <scope>NUCLEOTIDE SEQUENCE [LARGE SCALE GENOMIC DNA]</scope>
    <source>
        <strain evidence="1 2">SBD 7-3</strain>
    </source>
</reference>
<protein>
    <submittedName>
        <fullName evidence="1">Uncharacterized protein</fullName>
    </submittedName>
</protein>
<sequence>MTATTISLQIPQTRTAPRLAAVIGEWVAALLNALPSGTPAPRYPSREAARVRAMAHRYESSDPRFASELYAAADRHEMLYR</sequence>
<organism evidence="1 2">
    <name type="scientific">Piscinibacter gummiphilus</name>
    <dbReference type="NCBI Taxonomy" id="946333"/>
    <lineage>
        <taxon>Bacteria</taxon>
        <taxon>Pseudomonadati</taxon>
        <taxon>Pseudomonadota</taxon>
        <taxon>Betaproteobacteria</taxon>
        <taxon>Burkholderiales</taxon>
        <taxon>Sphaerotilaceae</taxon>
        <taxon>Piscinibacter</taxon>
    </lineage>
</organism>
<dbReference type="Proteomes" id="UP001303946">
    <property type="component" value="Chromosome"/>
</dbReference>
<gene>
    <name evidence="1" type="ORF">RXV79_25720</name>
</gene>